<dbReference type="InterPro" id="IPR029068">
    <property type="entry name" value="Glyas_Bleomycin-R_OHBP_Dase"/>
</dbReference>
<dbReference type="InterPro" id="IPR004360">
    <property type="entry name" value="Glyas_Fos-R_dOase_dom"/>
</dbReference>
<evidence type="ECO:0000313" key="2">
    <source>
        <dbReference type="EMBL" id="TYL51115.1"/>
    </source>
</evidence>
<dbReference type="AlphaFoldDB" id="A0A5S4VAM6"/>
<accession>A0A5S4VAM6</accession>
<gene>
    <name evidence="2" type="ORF">FYC51_18510</name>
</gene>
<dbReference type="Pfam" id="PF00903">
    <property type="entry name" value="Glyoxalase"/>
    <property type="match status" value="1"/>
</dbReference>
<sequence>MTDAATPSVLQLRVVVEAVDYDQAVAFFRDTLGLPEYLAFAEGGDERVVILDAGRATLEIANPVHKQAIDRIEAGGAESPHIRLAFEVTDTEGATRRLEAAGGRVVAEPVVTPWQSLNSRIDAPAGVQVTLFQELLESGERAVLDGFSTDDERASADD</sequence>
<protein>
    <submittedName>
        <fullName evidence="2">VOC family protein</fullName>
    </submittedName>
</protein>
<dbReference type="EMBL" id="VSSB01000002">
    <property type="protein sequence ID" value="TYL51115.1"/>
    <property type="molecule type" value="Genomic_DNA"/>
</dbReference>
<dbReference type="InterPro" id="IPR037523">
    <property type="entry name" value="VOC_core"/>
</dbReference>
<organism evidence="2 3">
    <name type="scientific">Agromyces mariniharenae</name>
    <dbReference type="NCBI Taxonomy" id="2604423"/>
    <lineage>
        <taxon>Bacteria</taxon>
        <taxon>Bacillati</taxon>
        <taxon>Actinomycetota</taxon>
        <taxon>Actinomycetes</taxon>
        <taxon>Micrococcales</taxon>
        <taxon>Microbacteriaceae</taxon>
        <taxon>Agromyces</taxon>
    </lineage>
</organism>
<dbReference type="PROSITE" id="PS51819">
    <property type="entry name" value="VOC"/>
    <property type="match status" value="1"/>
</dbReference>
<dbReference type="SUPFAM" id="SSF54593">
    <property type="entry name" value="Glyoxalase/Bleomycin resistance protein/Dihydroxybiphenyl dioxygenase"/>
    <property type="match status" value="1"/>
</dbReference>
<feature type="domain" description="VOC" evidence="1">
    <location>
        <begin position="8"/>
        <end position="134"/>
    </location>
</feature>
<evidence type="ECO:0000313" key="3">
    <source>
        <dbReference type="Proteomes" id="UP000325243"/>
    </source>
</evidence>
<dbReference type="Proteomes" id="UP000325243">
    <property type="component" value="Unassembled WGS sequence"/>
</dbReference>
<reference evidence="2 3" key="1">
    <citation type="submission" date="2019-08" db="EMBL/GenBank/DDBJ databases">
        <authorList>
            <person name="Hu J."/>
        </authorList>
    </citation>
    <scope>NUCLEOTIDE SEQUENCE [LARGE SCALE GENOMIC DNA]</scope>
    <source>
        <strain evidence="2 3">NEAU-184</strain>
    </source>
</reference>
<dbReference type="Gene3D" id="3.10.180.10">
    <property type="entry name" value="2,3-Dihydroxybiphenyl 1,2-Dioxygenase, domain 1"/>
    <property type="match status" value="1"/>
</dbReference>
<dbReference type="RefSeq" id="WP_148735209.1">
    <property type="nucleotide sequence ID" value="NZ_VSSB01000002.1"/>
</dbReference>
<comment type="caution">
    <text evidence="2">The sequence shown here is derived from an EMBL/GenBank/DDBJ whole genome shotgun (WGS) entry which is preliminary data.</text>
</comment>
<evidence type="ECO:0000259" key="1">
    <source>
        <dbReference type="PROSITE" id="PS51819"/>
    </source>
</evidence>
<keyword evidence="3" id="KW-1185">Reference proteome</keyword>
<proteinExistence type="predicted"/>
<name>A0A5S4VAM6_9MICO</name>